<keyword evidence="1" id="KW-0175">Coiled coil</keyword>
<protein>
    <recommendedName>
        <fullName evidence="3">A-kinase anchor protein 2 C-terminal domain-containing protein</fullName>
    </recommendedName>
</protein>
<dbReference type="GeneTree" id="ENSGT00940000154739"/>
<dbReference type="AlphaFoldDB" id="A0A674KE00"/>
<keyword evidence="5" id="KW-1185">Reference proteome</keyword>
<proteinExistence type="predicted"/>
<dbReference type="InParanoid" id="A0A674KE00"/>
<feature type="region of interest" description="Disordered" evidence="2">
    <location>
        <begin position="28"/>
        <end position="553"/>
    </location>
</feature>
<feature type="compositionally biased region" description="Basic and acidic residues" evidence="2">
    <location>
        <begin position="711"/>
        <end position="724"/>
    </location>
</feature>
<dbReference type="Pfam" id="PF15304">
    <property type="entry name" value="AKAP2_C"/>
    <property type="match status" value="1"/>
</dbReference>
<dbReference type="PANTHER" id="PTHR18839:SF0">
    <property type="entry name" value="MITOTIC INTERACTOR AND SUBSTRATE OF PLK1 ISOFORM X1-RELATED"/>
    <property type="match status" value="1"/>
</dbReference>
<feature type="domain" description="A-kinase anchor protein 2 C-terminal" evidence="3">
    <location>
        <begin position="695"/>
        <end position="804"/>
    </location>
</feature>
<evidence type="ECO:0000313" key="5">
    <source>
        <dbReference type="Proteomes" id="UP000472274"/>
    </source>
</evidence>
<organism evidence="4 5">
    <name type="scientific">Terrapene triunguis</name>
    <name type="common">Three-toed box turtle</name>
    <dbReference type="NCBI Taxonomy" id="2587831"/>
    <lineage>
        <taxon>Eukaryota</taxon>
        <taxon>Metazoa</taxon>
        <taxon>Chordata</taxon>
        <taxon>Craniata</taxon>
        <taxon>Vertebrata</taxon>
        <taxon>Euteleostomi</taxon>
        <taxon>Archelosauria</taxon>
        <taxon>Testudinata</taxon>
        <taxon>Testudines</taxon>
        <taxon>Cryptodira</taxon>
        <taxon>Durocryptodira</taxon>
        <taxon>Testudinoidea</taxon>
        <taxon>Emydidae</taxon>
        <taxon>Terrapene</taxon>
    </lineage>
</organism>
<dbReference type="InterPro" id="IPR029304">
    <property type="entry name" value="AKAP2_C"/>
</dbReference>
<dbReference type="PANTHER" id="PTHR18839">
    <property type="entry name" value="MITOTIC INTERACTOR AND SUBSTRATE OF PLK1 MISP FAMILY MEMBER"/>
    <property type="match status" value="1"/>
</dbReference>
<evidence type="ECO:0000313" key="4">
    <source>
        <dbReference type="Ensembl" id="ENSTMTP00000029579.1"/>
    </source>
</evidence>
<reference evidence="4" key="2">
    <citation type="submission" date="2025-09" db="UniProtKB">
        <authorList>
            <consortium name="Ensembl"/>
        </authorList>
    </citation>
    <scope>IDENTIFICATION</scope>
</reference>
<dbReference type="InterPro" id="IPR042779">
    <property type="entry name" value="MISP/MISP3-like"/>
</dbReference>
<evidence type="ECO:0000256" key="2">
    <source>
        <dbReference type="SAM" id="MobiDB-lite"/>
    </source>
</evidence>
<feature type="compositionally biased region" description="Polar residues" evidence="2">
    <location>
        <begin position="498"/>
        <end position="507"/>
    </location>
</feature>
<dbReference type="Proteomes" id="UP000472274">
    <property type="component" value="Unplaced"/>
</dbReference>
<reference evidence="4" key="1">
    <citation type="submission" date="2025-08" db="UniProtKB">
        <authorList>
            <consortium name="Ensembl"/>
        </authorList>
    </citation>
    <scope>IDENTIFICATION</scope>
</reference>
<evidence type="ECO:0000256" key="1">
    <source>
        <dbReference type="ARBA" id="ARBA00023054"/>
    </source>
</evidence>
<dbReference type="Ensembl" id="ENSTMTT00000030661.1">
    <property type="protein sequence ID" value="ENSTMTP00000029579.1"/>
    <property type="gene ID" value="ENSTMTG00000021405.1"/>
</dbReference>
<feature type="compositionally biased region" description="Basic and acidic residues" evidence="2">
    <location>
        <begin position="253"/>
        <end position="264"/>
    </location>
</feature>
<feature type="compositionally biased region" description="Basic and acidic residues" evidence="2">
    <location>
        <begin position="524"/>
        <end position="540"/>
    </location>
</feature>
<sequence length="813" mass="83700">MVNRAPRVLRAGEGRRGEISRARVIGSAAGIKRRGRGARGPSWCSRPGAARLGPGGQRRAGTGKRGPPPNTRRNVSLESPSPALMATEAASLPPSAAEGCQGDAPAGPCPDGEGMDVPGKDHRPGEGGADPIITQEREPGALEPPGATCQDEAPTHGPSPAAPGEGGSQADHRGTCPTPPAQPDPADASGRPACGGDDGNGDVLGDPPGATPSSEPPQAADVVCQASPGEPKLSAGSEQGCQESAEAAGTETGEEKVPSLHGDESPATAPGSEQLAEESEKDPQPSGEQGPLALVSAGAQGGQDGSCPLEPGGTPVPGAPLLAPGDLAPCSQQGAAGARPEAAVPRSPVATGDSSGPAHLACDSSWEPGGGEGWREGPAGSSAGGAGDNNKPRGEVGAGAVLESEPSEVPPSAAGPRETSPGGDGARELDGATGPAGIRDLTGTKDPAGPRETAGATDPTGEDPAAPSDLGSATAPAGADAPTSAGDPAGAKEPGAASEQSMENGDPSSDGEAAPALKPGGETPIEREIRLHQEREETLRRQRGMASPRSTQEYVEVRVKPILSQAQPPAQLPKEKERQWAGAQMQREIQRERLREEDLMHLGQVRGTYDRGTPQELQEKKMLFEHQPIPEPLSPRKPARVTCSSSAETPPDQGPRGPSFTEANSRAKVVILEPSTLLHPSPGRQPPLEQSPSAQGNPFFRLRSRSPQSRLELEVQEAQKREEELQKQRHCLYGWVLPPDAQGAADGQEPRRSQPERLSCGKLDVTWPPPALSGSPQENGLDQVEKSPRSLRQKNALIQRWESGAVSNQETQE</sequence>
<feature type="region of interest" description="Disordered" evidence="2">
    <location>
        <begin position="737"/>
        <end position="792"/>
    </location>
</feature>
<evidence type="ECO:0000259" key="3">
    <source>
        <dbReference type="Pfam" id="PF15304"/>
    </source>
</evidence>
<name>A0A674KE00_9SAUR</name>
<accession>A0A674KE00</accession>
<feature type="region of interest" description="Disordered" evidence="2">
    <location>
        <begin position="565"/>
        <end position="587"/>
    </location>
</feature>
<feature type="region of interest" description="Disordered" evidence="2">
    <location>
        <begin position="605"/>
        <end position="724"/>
    </location>
</feature>